<feature type="binding site" evidence="7">
    <location>
        <begin position="57"/>
        <end position="62"/>
    </location>
    <ligand>
        <name>ATP</name>
        <dbReference type="ChEBI" id="CHEBI:30616"/>
    </ligand>
</feature>
<organism evidence="10 11">
    <name type="scientific">Rothia amarae</name>
    <dbReference type="NCBI Taxonomy" id="169480"/>
    <lineage>
        <taxon>Bacteria</taxon>
        <taxon>Bacillati</taxon>
        <taxon>Actinomycetota</taxon>
        <taxon>Actinomycetes</taxon>
        <taxon>Micrococcales</taxon>
        <taxon>Micrococcaceae</taxon>
        <taxon>Rothia</taxon>
    </lineage>
</organism>
<keyword evidence="4 7" id="KW-0547">Nucleotide-binding</keyword>
<keyword evidence="1 7" id="KW-0963">Cytoplasm</keyword>
<protein>
    <recommendedName>
        <fullName evidence="7">tRNA(Ile)-lysidine synthase</fullName>
        <ecNumber evidence="7">6.3.4.19</ecNumber>
    </recommendedName>
    <alternativeName>
        <fullName evidence="7">tRNA(Ile)-2-lysyl-cytidine synthase</fullName>
    </alternativeName>
    <alternativeName>
        <fullName evidence="7">tRNA(Ile)-lysidine synthetase</fullName>
    </alternativeName>
</protein>
<comment type="catalytic activity">
    <reaction evidence="6 7">
        <text>cytidine(34) in tRNA(Ile2) + L-lysine + ATP = lysidine(34) in tRNA(Ile2) + AMP + diphosphate + H(+)</text>
        <dbReference type="Rhea" id="RHEA:43744"/>
        <dbReference type="Rhea" id="RHEA-COMP:10625"/>
        <dbReference type="Rhea" id="RHEA-COMP:10670"/>
        <dbReference type="ChEBI" id="CHEBI:15378"/>
        <dbReference type="ChEBI" id="CHEBI:30616"/>
        <dbReference type="ChEBI" id="CHEBI:32551"/>
        <dbReference type="ChEBI" id="CHEBI:33019"/>
        <dbReference type="ChEBI" id="CHEBI:82748"/>
        <dbReference type="ChEBI" id="CHEBI:83665"/>
        <dbReference type="ChEBI" id="CHEBI:456215"/>
        <dbReference type="EC" id="6.3.4.19"/>
    </reaction>
</comment>
<feature type="domain" description="tRNA(Ile)-lysidine/2-thiocytidine synthase N-terminal" evidence="8">
    <location>
        <begin position="52"/>
        <end position="231"/>
    </location>
</feature>
<keyword evidence="2 7" id="KW-0436">Ligase</keyword>
<dbReference type="EC" id="6.3.4.19" evidence="7"/>
<dbReference type="Gene3D" id="1.20.59.20">
    <property type="match status" value="1"/>
</dbReference>
<dbReference type="HAMAP" id="MF_01161">
    <property type="entry name" value="tRNA_Ile_lys_synt"/>
    <property type="match status" value="1"/>
</dbReference>
<dbReference type="SUPFAM" id="SSF82829">
    <property type="entry name" value="MesJ substrate recognition domain-like"/>
    <property type="match status" value="1"/>
</dbReference>
<evidence type="ECO:0000256" key="2">
    <source>
        <dbReference type="ARBA" id="ARBA00022598"/>
    </source>
</evidence>
<evidence type="ECO:0000256" key="1">
    <source>
        <dbReference type="ARBA" id="ARBA00022490"/>
    </source>
</evidence>
<dbReference type="GO" id="GO:0005524">
    <property type="term" value="F:ATP binding"/>
    <property type="evidence" value="ECO:0007669"/>
    <property type="project" value="UniProtKB-UniRule"/>
</dbReference>
<comment type="domain">
    <text evidence="7">The N-terminal region contains the highly conserved SGGXDS motif, predicted to be a P-loop motif involved in ATP binding.</text>
</comment>
<dbReference type="AlphaFoldDB" id="A0A7H2BKE8"/>
<dbReference type="PANTHER" id="PTHR43033:SF1">
    <property type="entry name" value="TRNA(ILE)-LYSIDINE SYNTHASE-RELATED"/>
    <property type="match status" value="1"/>
</dbReference>
<dbReference type="InterPro" id="IPR014729">
    <property type="entry name" value="Rossmann-like_a/b/a_fold"/>
</dbReference>
<dbReference type="CDD" id="cd01992">
    <property type="entry name" value="TilS_N"/>
    <property type="match status" value="1"/>
</dbReference>
<dbReference type="SUPFAM" id="SSF52402">
    <property type="entry name" value="Adenine nucleotide alpha hydrolases-like"/>
    <property type="match status" value="1"/>
</dbReference>
<evidence type="ECO:0000259" key="8">
    <source>
        <dbReference type="Pfam" id="PF01171"/>
    </source>
</evidence>
<dbReference type="GO" id="GO:0032267">
    <property type="term" value="F:tRNA(Ile)-lysidine synthase activity"/>
    <property type="evidence" value="ECO:0007669"/>
    <property type="project" value="UniProtKB-EC"/>
</dbReference>
<comment type="function">
    <text evidence="7">Ligates lysine onto the cytidine present at position 34 of the AUA codon-specific tRNA(Ile) that contains the anticodon CAU, in an ATP-dependent manner. Cytidine is converted to lysidine, thus changing the amino acid specificity of the tRNA from methionine to isoleucine.</text>
</comment>
<dbReference type="InterPro" id="IPR012795">
    <property type="entry name" value="tRNA_Ile_lys_synt_N"/>
</dbReference>
<evidence type="ECO:0000313" key="11">
    <source>
        <dbReference type="Proteomes" id="UP000516421"/>
    </source>
</evidence>
<keyword evidence="11" id="KW-1185">Reference proteome</keyword>
<dbReference type="KEGG" id="rama:IDM48_01445"/>
<dbReference type="RefSeq" id="WP_068172286.1">
    <property type="nucleotide sequence ID" value="NZ_CP061538.1"/>
</dbReference>
<gene>
    <name evidence="7 10" type="primary">tilS</name>
    <name evidence="10" type="ORF">IDM48_01445</name>
</gene>
<comment type="similarity">
    <text evidence="7">Belongs to the tRNA(Ile)-lysidine synthase family.</text>
</comment>
<reference evidence="10 11" key="1">
    <citation type="submission" date="2020-09" db="EMBL/GenBank/DDBJ databases">
        <title>Investigation of environmental microbe.</title>
        <authorList>
            <person name="Ou Y."/>
            <person name="Kang Q."/>
        </authorList>
    </citation>
    <scope>NUCLEOTIDE SEQUENCE [LARGE SCALE GENOMIC DNA]</scope>
    <source>
        <strain evidence="10 11">KJZ-9</strain>
    </source>
</reference>
<evidence type="ECO:0000256" key="7">
    <source>
        <dbReference type="HAMAP-Rule" id="MF_01161"/>
    </source>
</evidence>
<accession>A0A7H2BKE8</accession>
<dbReference type="PANTHER" id="PTHR43033">
    <property type="entry name" value="TRNA(ILE)-LYSIDINE SYNTHASE-RELATED"/>
    <property type="match status" value="1"/>
</dbReference>
<proteinExistence type="inferred from homology"/>
<evidence type="ECO:0000313" key="10">
    <source>
        <dbReference type="EMBL" id="QNV40144.1"/>
    </source>
</evidence>
<name>A0A7H2BKE8_9MICC</name>
<keyword evidence="5 7" id="KW-0067">ATP-binding</keyword>
<comment type="subcellular location">
    <subcellularLocation>
        <location evidence="7">Cytoplasm</location>
    </subcellularLocation>
</comment>
<sequence length="390" mass="41902">MQDGRKGRLHPAVGFARNEVAEALNSVLGDNTVAASGKKAPRPDSEQEKKLVLVGCSGGPDSLALAAISAHFARRGSIAVGAVIVDHQMQENSAKVARQAAQQCADLGLSPILIKTVEVEHASEGPEMAARTARYGAFREAVDQTSAAVLLLAHTLDDQAETVLLGLARGSGTKSLSGMPRVRNIDSLTLVRPLLNVRRSQIQQICEAEGLEPWNDPTNFDQSLMRAKVRHSILPYLEDNLGGDVAVSLARTATIIGPDAEYIDEQAHQKLQDISLNLEQVGGVENLRLQQPLQDHQRVRVLNRAALSSLHPALLQRVLSLAVKAVGGQNPSFERLTALTAFAAEHSIGGPVQLAGHVSVYRRRPGIRISTPTGEFDLKQTGILVFIENK</sequence>
<feature type="domain" description="tRNA(Ile)-lysidine synthase substrate-binding" evidence="9">
    <location>
        <begin position="302"/>
        <end position="364"/>
    </location>
</feature>
<dbReference type="GO" id="GO:0005737">
    <property type="term" value="C:cytoplasm"/>
    <property type="evidence" value="ECO:0007669"/>
    <property type="project" value="UniProtKB-SubCell"/>
</dbReference>
<dbReference type="Pfam" id="PF09179">
    <property type="entry name" value="TilS"/>
    <property type="match status" value="1"/>
</dbReference>
<dbReference type="EMBL" id="CP061538">
    <property type="protein sequence ID" value="QNV40144.1"/>
    <property type="molecule type" value="Genomic_DNA"/>
</dbReference>
<dbReference type="Proteomes" id="UP000516421">
    <property type="component" value="Chromosome"/>
</dbReference>
<dbReference type="GO" id="GO:0006400">
    <property type="term" value="P:tRNA modification"/>
    <property type="evidence" value="ECO:0007669"/>
    <property type="project" value="UniProtKB-UniRule"/>
</dbReference>
<dbReference type="NCBIfam" id="TIGR02432">
    <property type="entry name" value="lysidine_TilS_N"/>
    <property type="match status" value="1"/>
</dbReference>
<keyword evidence="3 7" id="KW-0819">tRNA processing</keyword>
<evidence type="ECO:0000259" key="9">
    <source>
        <dbReference type="Pfam" id="PF09179"/>
    </source>
</evidence>
<evidence type="ECO:0000256" key="3">
    <source>
        <dbReference type="ARBA" id="ARBA00022694"/>
    </source>
</evidence>
<evidence type="ECO:0000256" key="5">
    <source>
        <dbReference type="ARBA" id="ARBA00022840"/>
    </source>
</evidence>
<dbReference type="Pfam" id="PF01171">
    <property type="entry name" value="ATP_bind_3"/>
    <property type="match status" value="1"/>
</dbReference>
<evidence type="ECO:0000256" key="4">
    <source>
        <dbReference type="ARBA" id="ARBA00022741"/>
    </source>
</evidence>
<dbReference type="InterPro" id="IPR012094">
    <property type="entry name" value="tRNA_Ile_lys_synt"/>
</dbReference>
<dbReference type="InterPro" id="IPR011063">
    <property type="entry name" value="TilS/TtcA_N"/>
</dbReference>
<evidence type="ECO:0000256" key="6">
    <source>
        <dbReference type="ARBA" id="ARBA00048539"/>
    </source>
</evidence>
<dbReference type="InterPro" id="IPR015262">
    <property type="entry name" value="tRNA_Ile_lys_synt_subst-bd"/>
</dbReference>
<dbReference type="Gene3D" id="3.40.50.620">
    <property type="entry name" value="HUPs"/>
    <property type="match status" value="1"/>
</dbReference>